<dbReference type="Proteomes" id="UP001500622">
    <property type="component" value="Unassembled WGS sequence"/>
</dbReference>
<dbReference type="InterPro" id="IPR004007">
    <property type="entry name" value="DhaL_dom"/>
</dbReference>
<protein>
    <submittedName>
        <fullName evidence="4">Dihydroxyacetone kinase subunit DhaL</fullName>
    </submittedName>
</protein>
<dbReference type="InterPro" id="IPR036117">
    <property type="entry name" value="DhaL_dom_sf"/>
</dbReference>
<dbReference type="NCBIfam" id="TIGR02365">
    <property type="entry name" value="dha_L_ycgS"/>
    <property type="match status" value="1"/>
</dbReference>
<keyword evidence="1" id="KW-0808">Transferase</keyword>
<dbReference type="InterPro" id="IPR050861">
    <property type="entry name" value="Dihydroxyacetone_Kinase"/>
</dbReference>
<feature type="domain" description="DhaL" evidence="3">
    <location>
        <begin position="9"/>
        <end position="211"/>
    </location>
</feature>
<dbReference type="SMART" id="SM01120">
    <property type="entry name" value="Dak2"/>
    <property type="match status" value="1"/>
</dbReference>
<dbReference type="PROSITE" id="PS51480">
    <property type="entry name" value="DHAL"/>
    <property type="match status" value="1"/>
</dbReference>
<comment type="caution">
    <text evidence="4">The sequence shown here is derived from an EMBL/GenBank/DDBJ whole genome shotgun (WGS) entry which is preliminary data.</text>
</comment>
<keyword evidence="5" id="KW-1185">Reference proteome</keyword>
<reference evidence="5" key="1">
    <citation type="journal article" date="2019" name="Int. J. Syst. Evol. Microbiol.">
        <title>The Global Catalogue of Microorganisms (GCM) 10K type strain sequencing project: providing services to taxonomists for standard genome sequencing and annotation.</title>
        <authorList>
            <consortium name="The Broad Institute Genomics Platform"/>
            <consortium name="The Broad Institute Genome Sequencing Center for Infectious Disease"/>
            <person name="Wu L."/>
            <person name="Ma J."/>
        </authorList>
    </citation>
    <scope>NUCLEOTIDE SEQUENCE [LARGE SCALE GENOMIC DNA]</scope>
    <source>
        <strain evidence="5">JCM 17810</strain>
    </source>
</reference>
<name>A0ABP8L607_9MICO</name>
<proteinExistence type="predicted"/>
<dbReference type="SUPFAM" id="SSF101473">
    <property type="entry name" value="DhaL-like"/>
    <property type="match status" value="1"/>
</dbReference>
<evidence type="ECO:0000259" key="3">
    <source>
        <dbReference type="PROSITE" id="PS51480"/>
    </source>
</evidence>
<gene>
    <name evidence="4" type="primary">dhaL</name>
    <name evidence="4" type="ORF">GCM10023169_18680</name>
</gene>
<keyword evidence="2 4" id="KW-0418">Kinase</keyword>
<accession>A0ABP8L607</accession>
<dbReference type="EMBL" id="BAABGN010000008">
    <property type="protein sequence ID" value="GAA4423275.1"/>
    <property type="molecule type" value="Genomic_DNA"/>
</dbReference>
<evidence type="ECO:0000313" key="4">
    <source>
        <dbReference type="EMBL" id="GAA4423275.1"/>
    </source>
</evidence>
<dbReference type="PANTHER" id="PTHR28629">
    <property type="entry name" value="TRIOKINASE/FMN CYCLASE"/>
    <property type="match status" value="1"/>
</dbReference>
<evidence type="ECO:0000256" key="2">
    <source>
        <dbReference type="ARBA" id="ARBA00022777"/>
    </source>
</evidence>
<sequence length="216" mass="21751">MSADSLGPAWAMDWMERARAAVSANRIELLDLDRAIGDGDHGENMDRGFTAVAAKLTTLAPQSAAEVLKTAATTLMSTVGGAAGPLYGTAFLRASKAGDGALGNTVDAAGVASLLEAAVEGIQARGKAEQGEKTMVDAWLPAAQAARAAADEGRGPVEALRAAADAAAQGAVDTEPLIATKGRASYLGRRSVGHRDPGAQSSSLLLLAAAEAAEAQ</sequence>
<organism evidence="4 5">
    <name type="scientific">Georgenia halophila</name>
    <dbReference type="NCBI Taxonomy" id="620889"/>
    <lineage>
        <taxon>Bacteria</taxon>
        <taxon>Bacillati</taxon>
        <taxon>Actinomycetota</taxon>
        <taxon>Actinomycetes</taxon>
        <taxon>Micrococcales</taxon>
        <taxon>Bogoriellaceae</taxon>
        <taxon>Georgenia</taxon>
    </lineage>
</organism>
<dbReference type="Gene3D" id="1.25.40.340">
    <property type="match status" value="1"/>
</dbReference>
<evidence type="ECO:0000313" key="5">
    <source>
        <dbReference type="Proteomes" id="UP001500622"/>
    </source>
</evidence>
<dbReference type="Pfam" id="PF02734">
    <property type="entry name" value="Dak2"/>
    <property type="match status" value="1"/>
</dbReference>
<dbReference type="GO" id="GO:0016301">
    <property type="term" value="F:kinase activity"/>
    <property type="evidence" value="ECO:0007669"/>
    <property type="project" value="UniProtKB-KW"/>
</dbReference>
<evidence type="ECO:0000256" key="1">
    <source>
        <dbReference type="ARBA" id="ARBA00022679"/>
    </source>
</evidence>
<dbReference type="PANTHER" id="PTHR28629:SF4">
    <property type="entry name" value="TRIOKINASE_FMN CYCLASE"/>
    <property type="match status" value="1"/>
</dbReference>
<dbReference type="RefSeq" id="WP_345215988.1">
    <property type="nucleotide sequence ID" value="NZ_BAABGN010000008.1"/>
</dbReference>
<dbReference type="InterPro" id="IPR012737">
    <property type="entry name" value="DhaK_L_YcgS"/>
</dbReference>